<dbReference type="InParanoid" id="A0A0C3ARD0"/>
<dbReference type="Gene3D" id="3.40.50.300">
    <property type="entry name" value="P-loop containing nucleotide triphosphate hydrolases"/>
    <property type="match status" value="2"/>
</dbReference>
<dbReference type="CDD" id="cd18808">
    <property type="entry name" value="SF1_C_Upf1"/>
    <property type="match status" value="1"/>
</dbReference>
<sequence length="272" mass="30718">MLSSPFITPYTRIAPVHTIIFDEASQIEVGDYIPAIRHFSSTLRKMVFIGDNKQLAPYGQEEVGGLQSIFEFDHLLEKAIFLDTQYRLPCVVGDFISENVYQGQLTSFHDITDRKACRFIDVEGGNEAKQGHSWVNCGEAGIVCRLARLYQDQNKPYRIITPYDAQRTTIEIGLKQADLHWENKVFNVDSFQGNEGDHIIVSLVRSQNIGFLQNDRRINVMLTRCKKSMIICTSRAFMASPQVSGTLIGRLAASLGPDAWKERRNVLNGDLS</sequence>
<keyword evidence="4" id="KW-0067">ATP-binding</keyword>
<dbReference type="Pfam" id="PF13087">
    <property type="entry name" value="AAA_12"/>
    <property type="match status" value="1"/>
</dbReference>
<feature type="domain" description="DNA2/NAM7 helicase-like C-terminal" evidence="5">
    <location>
        <begin position="77"/>
        <end position="234"/>
    </location>
</feature>
<dbReference type="PANTHER" id="PTHR43788:SF8">
    <property type="entry name" value="DNA-BINDING PROTEIN SMUBP-2"/>
    <property type="match status" value="1"/>
</dbReference>
<name>A0A0C3ARD0_9AGAM</name>
<dbReference type="AlphaFoldDB" id="A0A0C3ARD0"/>
<dbReference type="InterPro" id="IPR047187">
    <property type="entry name" value="SF1_C_Upf1"/>
</dbReference>
<dbReference type="GO" id="GO:0043139">
    <property type="term" value="F:5'-3' DNA helicase activity"/>
    <property type="evidence" value="ECO:0007669"/>
    <property type="project" value="TreeGrafter"/>
</dbReference>
<dbReference type="STRING" id="1036808.A0A0C3ARD0"/>
<dbReference type="InterPro" id="IPR041679">
    <property type="entry name" value="DNA2/NAM7-like_C"/>
</dbReference>
<evidence type="ECO:0000256" key="4">
    <source>
        <dbReference type="ARBA" id="ARBA00022840"/>
    </source>
</evidence>
<evidence type="ECO:0000256" key="3">
    <source>
        <dbReference type="ARBA" id="ARBA00022806"/>
    </source>
</evidence>
<keyword evidence="1" id="KW-0547">Nucleotide-binding</keyword>
<reference evidence="6 7" key="1">
    <citation type="submission" date="2014-04" db="EMBL/GenBank/DDBJ databases">
        <authorList>
            <consortium name="DOE Joint Genome Institute"/>
            <person name="Kuo A."/>
            <person name="Kohler A."/>
            <person name="Nagy L.G."/>
            <person name="Floudas D."/>
            <person name="Copeland A."/>
            <person name="Barry K.W."/>
            <person name="Cichocki N."/>
            <person name="Veneault-Fourrey C."/>
            <person name="LaButti K."/>
            <person name="Lindquist E.A."/>
            <person name="Lipzen A."/>
            <person name="Lundell T."/>
            <person name="Morin E."/>
            <person name="Murat C."/>
            <person name="Sun H."/>
            <person name="Tunlid A."/>
            <person name="Henrissat B."/>
            <person name="Grigoriev I.V."/>
            <person name="Hibbett D.S."/>
            <person name="Martin F."/>
            <person name="Nordberg H.P."/>
            <person name="Cantor M.N."/>
            <person name="Hua S.X."/>
        </authorList>
    </citation>
    <scope>NUCLEOTIDE SEQUENCE [LARGE SCALE GENOMIC DNA]</scope>
    <source>
        <strain evidence="6 7">Foug A</strain>
    </source>
</reference>
<protein>
    <recommendedName>
        <fullName evidence="5">DNA2/NAM7 helicase-like C-terminal domain-containing protein</fullName>
    </recommendedName>
</protein>
<dbReference type="SUPFAM" id="SSF52540">
    <property type="entry name" value="P-loop containing nucleoside triphosphate hydrolases"/>
    <property type="match status" value="1"/>
</dbReference>
<proteinExistence type="predicted"/>
<dbReference type="Proteomes" id="UP000053989">
    <property type="component" value="Unassembled WGS sequence"/>
</dbReference>
<dbReference type="GO" id="GO:0005524">
    <property type="term" value="F:ATP binding"/>
    <property type="evidence" value="ECO:0007669"/>
    <property type="project" value="UniProtKB-KW"/>
</dbReference>
<dbReference type="HOGENOM" id="CLU_074986_0_0_1"/>
<accession>A0A0C3ARD0</accession>
<evidence type="ECO:0000313" key="6">
    <source>
        <dbReference type="EMBL" id="KIM67497.1"/>
    </source>
</evidence>
<organism evidence="6 7">
    <name type="scientific">Scleroderma citrinum Foug A</name>
    <dbReference type="NCBI Taxonomy" id="1036808"/>
    <lineage>
        <taxon>Eukaryota</taxon>
        <taxon>Fungi</taxon>
        <taxon>Dikarya</taxon>
        <taxon>Basidiomycota</taxon>
        <taxon>Agaricomycotina</taxon>
        <taxon>Agaricomycetes</taxon>
        <taxon>Agaricomycetidae</taxon>
        <taxon>Boletales</taxon>
        <taxon>Sclerodermatineae</taxon>
        <taxon>Sclerodermataceae</taxon>
        <taxon>Scleroderma</taxon>
    </lineage>
</organism>
<keyword evidence="3" id="KW-0347">Helicase</keyword>
<reference evidence="7" key="2">
    <citation type="submission" date="2015-01" db="EMBL/GenBank/DDBJ databases">
        <title>Evolutionary Origins and Diversification of the Mycorrhizal Mutualists.</title>
        <authorList>
            <consortium name="DOE Joint Genome Institute"/>
            <consortium name="Mycorrhizal Genomics Consortium"/>
            <person name="Kohler A."/>
            <person name="Kuo A."/>
            <person name="Nagy L.G."/>
            <person name="Floudas D."/>
            <person name="Copeland A."/>
            <person name="Barry K.W."/>
            <person name="Cichocki N."/>
            <person name="Veneault-Fourrey C."/>
            <person name="LaButti K."/>
            <person name="Lindquist E.A."/>
            <person name="Lipzen A."/>
            <person name="Lundell T."/>
            <person name="Morin E."/>
            <person name="Murat C."/>
            <person name="Riley R."/>
            <person name="Ohm R."/>
            <person name="Sun H."/>
            <person name="Tunlid A."/>
            <person name="Henrissat B."/>
            <person name="Grigoriev I.V."/>
            <person name="Hibbett D.S."/>
            <person name="Martin F."/>
        </authorList>
    </citation>
    <scope>NUCLEOTIDE SEQUENCE [LARGE SCALE GENOMIC DNA]</scope>
    <source>
        <strain evidence="7">Foug A</strain>
    </source>
</reference>
<dbReference type="PANTHER" id="PTHR43788">
    <property type="entry name" value="DNA2/NAM7 HELICASE FAMILY MEMBER"/>
    <property type="match status" value="1"/>
</dbReference>
<evidence type="ECO:0000256" key="2">
    <source>
        <dbReference type="ARBA" id="ARBA00022801"/>
    </source>
</evidence>
<gene>
    <name evidence="6" type="ORF">SCLCIDRAFT_1106126</name>
</gene>
<evidence type="ECO:0000259" key="5">
    <source>
        <dbReference type="Pfam" id="PF13087"/>
    </source>
</evidence>
<keyword evidence="2" id="KW-0378">Hydrolase</keyword>
<dbReference type="EMBL" id="KN822012">
    <property type="protein sequence ID" value="KIM67497.1"/>
    <property type="molecule type" value="Genomic_DNA"/>
</dbReference>
<dbReference type="InterPro" id="IPR050534">
    <property type="entry name" value="Coronavir_polyprotein_1ab"/>
</dbReference>
<evidence type="ECO:0000256" key="1">
    <source>
        <dbReference type="ARBA" id="ARBA00022741"/>
    </source>
</evidence>
<dbReference type="GO" id="GO:0016787">
    <property type="term" value="F:hydrolase activity"/>
    <property type="evidence" value="ECO:0007669"/>
    <property type="project" value="UniProtKB-KW"/>
</dbReference>
<evidence type="ECO:0000313" key="7">
    <source>
        <dbReference type="Proteomes" id="UP000053989"/>
    </source>
</evidence>
<dbReference type="OrthoDB" id="6513042at2759"/>
<dbReference type="InterPro" id="IPR027417">
    <property type="entry name" value="P-loop_NTPase"/>
</dbReference>
<keyword evidence="7" id="KW-1185">Reference proteome</keyword>